<sequence length="84" mass="9433">MSPLTPRRPFSLHIKFGPCGPTINPTNGYPLIPVSANDRKYLIMQTTPLYVARRNNGPSDETNPARDSKTKQCVTFAVTTRERE</sequence>
<name>A0ABN8JBZ6_9NEOP</name>
<protein>
    <submittedName>
        <fullName evidence="2">Uncharacterized protein</fullName>
    </submittedName>
</protein>
<dbReference type="EMBL" id="OW152821">
    <property type="protein sequence ID" value="CAH2075995.1"/>
    <property type="molecule type" value="Genomic_DNA"/>
</dbReference>
<organism evidence="2 3">
    <name type="scientific">Iphiclides podalirius</name>
    <name type="common">scarce swallowtail</name>
    <dbReference type="NCBI Taxonomy" id="110791"/>
    <lineage>
        <taxon>Eukaryota</taxon>
        <taxon>Metazoa</taxon>
        <taxon>Ecdysozoa</taxon>
        <taxon>Arthropoda</taxon>
        <taxon>Hexapoda</taxon>
        <taxon>Insecta</taxon>
        <taxon>Pterygota</taxon>
        <taxon>Neoptera</taxon>
        <taxon>Endopterygota</taxon>
        <taxon>Lepidoptera</taxon>
        <taxon>Glossata</taxon>
        <taxon>Ditrysia</taxon>
        <taxon>Papilionoidea</taxon>
        <taxon>Papilionidae</taxon>
        <taxon>Papilioninae</taxon>
        <taxon>Iphiclides</taxon>
    </lineage>
</organism>
<dbReference type="Proteomes" id="UP000837857">
    <property type="component" value="Chromosome 9"/>
</dbReference>
<feature type="region of interest" description="Disordered" evidence="1">
    <location>
        <begin position="52"/>
        <end position="71"/>
    </location>
</feature>
<evidence type="ECO:0000313" key="2">
    <source>
        <dbReference type="EMBL" id="CAH2075995.1"/>
    </source>
</evidence>
<reference evidence="2" key="1">
    <citation type="submission" date="2022-03" db="EMBL/GenBank/DDBJ databases">
        <authorList>
            <person name="Martin H S."/>
        </authorList>
    </citation>
    <scope>NUCLEOTIDE SEQUENCE</scope>
</reference>
<evidence type="ECO:0000256" key="1">
    <source>
        <dbReference type="SAM" id="MobiDB-lite"/>
    </source>
</evidence>
<accession>A0ABN8JBZ6</accession>
<proteinExistence type="predicted"/>
<keyword evidence="3" id="KW-1185">Reference proteome</keyword>
<gene>
    <name evidence="2" type="ORF">IPOD504_LOCUS17085</name>
</gene>
<evidence type="ECO:0000313" key="3">
    <source>
        <dbReference type="Proteomes" id="UP000837857"/>
    </source>
</evidence>
<feature type="non-terminal residue" evidence="2">
    <location>
        <position position="84"/>
    </location>
</feature>